<evidence type="ECO:0000313" key="2">
    <source>
        <dbReference type="EMBL" id="CCO21623.1"/>
    </source>
</evidence>
<gene>
    <name evidence="2" type="ORF">BN138_811</name>
</gene>
<dbReference type="SUPFAM" id="SSF143120">
    <property type="entry name" value="YefM-like"/>
    <property type="match status" value="1"/>
</dbReference>
<dbReference type="NCBIfam" id="TIGR01552">
    <property type="entry name" value="phd_fam"/>
    <property type="match status" value="1"/>
</dbReference>
<comment type="similarity">
    <text evidence="1">Belongs to the phD/YefM antitoxin family.</text>
</comment>
<name>S0DEC7_9ZZZZ</name>
<evidence type="ECO:0000256" key="1">
    <source>
        <dbReference type="ARBA" id="ARBA00009981"/>
    </source>
</evidence>
<dbReference type="EMBL" id="HF548312">
    <property type="protein sequence ID" value="CCO21623.1"/>
    <property type="molecule type" value="Genomic_DNA"/>
</dbReference>
<dbReference type="Pfam" id="PF02604">
    <property type="entry name" value="PhdYeFM_antitox"/>
    <property type="match status" value="1"/>
</dbReference>
<proteinExistence type="inferred from homology"/>
<dbReference type="InterPro" id="IPR051416">
    <property type="entry name" value="phD-YefM_TA_antitoxins"/>
</dbReference>
<dbReference type="InterPro" id="IPR036165">
    <property type="entry name" value="YefM-like_sf"/>
</dbReference>
<protein>
    <submittedName>
        <fullName evidence="2">Putative type II toxin-antitoxin system family protein</fullName>
    </submittedName>
</protein>
<dbReference type="InterPro" id="IPR006442">
    <property type="entry name" value="Antitoxin_Phd/YefM"/>
</dbReference>
<dbReference type="AlphaFoldDB" id="S0DEC7"/>
<dbReference type="Gene3D" id="3.40.1620.10">
    <property type="entry name" value="YefM-like domain"/>
    <property type="match status" value="1"/>
</dbReference>
<accession>S0DEC7</accession>
<dbReference type="PANTHER" id="PTHR35377:SF4">
    <property type="entry name" value="PREVENT-HOST-DEATH FAMILY PROTEIN"/>
    <property type="match status" value="1"/>
</dbReference>
<organism evidence="2">
    <name type="scientific">termite gut metagenome</name>
    <dbReference type="NCBI Taxonomy" id="433724"/>
    <lineage>
        <taxon>unclassified sequences</taxon>
        <taxon>metagenomes</taxon>
        <taxon>organismal metagenomes</taxon>
    </lineage>
</organism>
<sequence>MTTVNVLEAKTHFSKLLARAEQGEEIIVARAGKPVVRLVPVEELPPREFGFGWPGFTGEISDSFFFDPLPPEELALWLGEVEREDDPLTWSMDPLP</sequence>
<reference evidence="2" key="1">
    <citation type="submission" date="2012-10" db="EMBL/GenBank/DDBJ databases">
        <authorList>
            <person name="Sandrine L."/>
        </authorList>
    </citation>
    <scope>NUCLEOTIDE SEQUENCE</scope>
</reference>
<dbReference type="PANTHER" id="PTHR35377">
    <property type="entry name" value="ANTITOXIN VAPB49-RELATED-RELATED"/>
    <property type="match status" value="1"/>
</dbReference>
<reference evidence="2" key="2">
    <citation type="journal article" date="2013" name="Biotechnol. Biofuels">
        <title>Mining for hemicellulases in the fungus-growing termite Pseudacanthotermes militaris using functional metagenomics.</title>
        <authorList>
            <person name="Bastien G."/>
            <person name="Arnal G."/>
            <person name="Bozonnet S."/>
            <person name="Laguerre S."/>
            <person name="Ferreira F."/>
            <person name="Faure R."/>
            <person name="Henrissat B."/>
            <person name="Lefevre F."/>
            <person name="Robe P."/>
            <person name="Bouchez O."/>
            <person name="Noirot C."/>
            <person name="Dumon C."/>
            <person name="O'Donohue M."/>
        </authorList>
    </citation>
    <scope>NUCLEOTIDE SEQUENCE</scope>
</reference>